<comment type="subcellular location">
    <subcellularLocation>
        <location evidence="1">Secreted</location>
    </subcellularLocation>
</comment>
<organism evidence="6 7">
    <name type="scientific">Coccomyxa viridis</name>
    <dbReference type="NCBI Taxonomy" id="1274662"/>
    <lineage>
        <taxon>Eukaryota</taxon>
        <taxon>Viridiplantae</taxon>
        <taxon>Chlorophyta</taxon>
        <taxon>core chlorophytes</taxon>
        <taxon>Trebouxiophyceae</taxon>
        <taxon>Trebouxiophyceae incertae sedis</taxon>
        <taxon>Coccomyxaceae</taxon>
        <taxon>Coccomyxa</taxon>
    </lineage>
</organism>
<gene>
    <name evidence="6" type="primary">g4296</name>
    <name evidence="6" type="ORF">VP750_LOCUS3665</name>
</gene>
<evidence type="ECO:0000256" key="3">
    <source>
        <dbReference type="ARBA" id="ARBA00022525"/>
    </source>
</evidence>
<comment type="caution">
    <text evidence="6">The sequence shown here is derived from an EMBL/GenBank/DDBJ whole genome shotgun (WGS) entry which is preliminary data.</text>
</comment>
<name>A0ABP1FSQ8_9CHLO</name>
<evidence type="ECO:0000313" key="6">
    <source>
        <dbReference type="EMBL" id="CAL5222006.1"/>
    </source>
</evidence>
<reference evidence="6 7" key="1">
    <citation type="submission" date="2024-06" db="EMBL/GenBank/DDBJ databases">
        <authorList>
            <person name="Kraege A."/>
            <person name="Thomma B."/>
        </authorList>
    </citation>
    <scope>NUCLEOTIDE SEQUENCE [LARGE SCALE GENOMIC DNA]</scope>
</reference>
<dbReference type="InterPro" id="IPR004911">
    <property type="entry name" value="Interferon-induced_GILT"/>
</dbReference>
<keyword evidence="4" id="KW-0732">Signal</keyword>
<keyword evidence="7" id="KW-1185">Reference proteome</keyword>
<evidence type="ECO:0000313" key="7">
    <source>
        <dbReference type="Proteomes" id="UP001497392"/>
    </source>
</evidence>
<accession>A0ABP1FSQ8</accession>
<dbReference type="Proteomes" id="UP001497392">
    <property type="component" value="Unassembled WGS sequence"/>
</dbReference>
<evidence type="ECO:0000256" key="5">
    <source>
        <dbReference type="ARBA" id="ARBA00023180"/>
    </source>
</evidence>
<sequence length="197" mass="21506">MSRGESLCPDCAAFTTDILDPVYRSDLKHVVDLDYIAWGNAKNASGSPECQHGPRECKLNKALNCAQHYSRTQEDFFIFLLCLEKTAFSTGDDEVLEICSSHANLSEKNLRHCMEGKLGEQLEAEAAQATPPHQYVPWILVNGVPLGADCGNLVTYICTAYQGEKPRVCSEPQTLHKCPGAPSEDSAGLQLMSGASR</sequence>
<dbReference type="PANTHER" id="PTHR13234:SF8">
    <property type="entry name" value="GAMMA-INTERFERON-INDUCIBLE LYSOSOMAL THIOL REDUCTASE"/>
    <property type="match status" value="1"/>
</dbReference>
<keyword evidence="5" id="KW-0325">Glycoprotein</keyword>
<evidence type="ECO:0000256" key="4">
    <source>
        <dbReference type="ARBA" id="ARBA00022729"/>
    </source>
</evidence>
<proteinExistence type="inferred from homology"/>
<dbReference type="PANTHER" id="PTHR13234">
    <property type="entry name" value="GAMMA-INTERFERON INDUCIBLE LYSOSOMAL THIOL REDUCTASE GILT"/>
    <property type="match status" value="1"/>
</dbReference>
<keyword evidence="3" id="KW-0964">Secreted</keyword>
<evidence type="ECO:0000256" key="1">
    <source>
        <dbReference type="ARBA" id="ARBA00004613"/>
    </source>
</evidence>
<dbReference type="Pfam" id="PF03227">
    <property type="entry name" value="GILT"/>
    <property type="match status" value="1"/>
</dbReference>
<evidence type="ECO:0000256" key="2">
    <source>
        <dbReference type="ARBA" id="ARBA00005679"/>
    </source>
</evidence>
<protein>
    <submittedName>
        <fullName evidence="6">G4296 protein</fullName>
    </submittedName>
</protein>
<dbReference type="EMBL" id="CAXHTA020000006">
    <property type="protein sequence ID" value="CAL5222006.1"/>
    <property type="molecule type" value="Genomic_DNA"/>
</dbReference>
<comment type="similarity">
    <text evidence="2">Belongs to the GILT family.</text>
</comment>